<evidence type="ECO:0000313" key="3">
    <source>
        <dbReference type="Proteomes" id="UP001172159"/>
    </source>
</evidence>
<reference evidence="2" key="1">
    <citation type="submission" date="2023-06" db="EMBL/GenBank/DDBJ databases">
        <title>Genome-scale phylogeny and comparative genomics of the fungal order Sordariales.</title>
        <authorList>
            <consortium name="Lawrence Berkeley National Laboratory"/>
            <person name="Hensen N."/>
            <person name="Bonometti L."/>
            <person name="Westerberg I."/>
            <person name="Brannstrom I.O."/>
            <person name="Guillou S."/>
            <person name="Cros-Aarteil S."/>
            <person name="Calhoun S."/>
            <person name="Haridas S."/>
            <person name="Kuo A."/>
            <person name="Mondo S."/>
            <person name="Pangilinan J."/>
            <person name="Riley R."/>
            <person name="Labutti K."/>
            <person name="Andreopoulos B."/>
            <person name="Lipzen A."/>
            <person name="Chen C."/>
            <person name="Yanf M."/>
            <person name="Daum C."/>
            <person name="Ng V."/>
            <person name="Clum A."/>
            <person name="Steindorff A."/>
            <person name="Ohm R."/>
            <person name="Martin F."/>
            <person name="Silar P."/>
            <person name="Natvig D."/>
            <person name="Lalanne C."/>
            <person name="Gautier V."/>
            <person name="Ament-Velasquez S.L."/>
            <person name="Kruys A."/>
            <person name="Hutchinson M.I."/>
            <person name="Powell A.J."/>
            <person name="Barry K."/>
            <person name="Miller A.N."/>
            <person name="Grigoriev I.V."/>
            <person name="Debuchy R."/>
            <person name="Gladieux P."/>
            <person name="Thoren M.H."/>
            <person name="Johannesson H."/>
        </authorList>
    </citation>
    <scope>NUCLEOTIDE SEQUENCE</scope>
    <source>
        <strain evidence="2">CBS 540.89</strain>
    </source>
</reference>
<organism evidence="2 3">
    <name type="scientific">Apiosordaria backusii</name>
    <dbReference type="NCBI Taxonomy" id="314023"/>
    <lineage>
        <taxon>Eukaryota</taxon>
        <taxon>Fungi</taxon>
        <taxon>Dikarya</taxon>
        <taxon>Ascomycota</taxon>
        <taxon>Pezizomycotina</taxon>
        <taxon>Sordariomycetes</taxon>
        <taxon>Sordariomycetidae</taxon>
        <taxon>Sordariales</taxon>
        <taxon>Lasiosphaeriaceae</taxon>
        <taxon>Apiosordaria</taxon>
    </lineage>
</organism>
<dbReference type="AlphaFoldDB" id="A0AA40EXG0"/>
<feature type="transmembrane region" description="Helical" evidence="1">
    <location>
        <begin position="64"/>
        <end position="83"/>
    </location>
</feature>
<name>A0AA40EXG0_9PEZI</name>
<protein>
    <submittedName>
        <fullName evidence="2">Uncharacterized protein</fullName>
    </submittedName>
</protein>
<dbReference type="EMBL" id="JAUKTV010000001">
    <property type="protein sequence ID" value="KAK0747340.1"/>
    <property type="molecule type" value="Genomic_DNA"/>
</dbReference>
<comment type="caution">
    <text evidence="2">The sequence shown here is derived from an EMBL/GenBank/DDBJ whole genome shotgun (WGS) entry which is preliminary data.</text>
</comment>
<gene>
    <name evidence="2" type="ORF">B0T21DRAFT_354116</name>
</gene>
<accession>A0AA40EXG0</accession>
<keyword evidence="1" id="KW-0812">Transmembrane</keyword>
<proteinExistence type="predicted"/>
<evidence type="ECO:0000313" key="2">
    <source>
        <dbReference type="EMBL" id="KAK0747340.1"/>
    </source>
</evidence>
<keyword evidence="1" id="KW-0472">Membrane</keyword>
<keyword evidence="3" id="KW-1185">Reference proteome</keyword>
<dbReference type="Proteomes" id="UP001172159">
    <property type="component" value="Unassembled WGS sequence"/>
</dbReference>
<keyword evidence="1" id="KW-1133">Transmembrane helix</keyword>
<sequence length="108" mass="11397">MAITNAITDLVSSFFELFSSLFHTVYTIAHSFIAGILGLFNGFFIFIGDIFKGVFDVVGGVGRFLAGNIVILGVIAAAGYAYVRFVGQQTGRSGRPVANGVGKGLKTQ</sequence>
<feature type="transmembrane region" description="Helical" evidence="1">
    <location>
        <begin position="21"/>
        <end position="44"/>
    </location>
</feature>
<evidence type="ECO:0000256" key="1">
    <source>
        <dbReference type="SAM" id="Phobius"/>
    </source>
</evidence>